<protein>
    <submittedName>
        <fullName evidence="7">DNA-binding SARP family transcriptional activator/DNA-binding transcriptional ArsR family regulator</fullName>
    </submittedName>
</protein>
<evidence type="ECO:0000313" key="8">
    <source>
        <dbReference type="EMBL" id="NOL43018.1"/>
    </source>
</evidence>
<dbReference type="PANTHER" id="PTHR35807:SF1">
    <property type="entry name" value="TRANSCRIPTIONAL REGULATOR REDD"/>
    <property type="match status" value="1"/>
</dbReference>
<dbReference type="GO" id="GO:0006355">
    <property type="term" value="P:regulation of DNA-templated transcription"/>
    <property type="evidence" value="ECO:0007669"/>
    <property type="project" value="InterPro"/>
</dbReference>
<dbReference type="Proteomes" id="UP000553957">
    <property type="component" value="Unassembled WGS sequence"/>
</dbReference>
<dbReference type="SMART" id="SM01043">
    <property type="entry name" value="BTAD"/>
    <property type="match status" value="1"/>
</dbReference>
<dbReference type="Proteomes" id="UP000534306">
    <property type="component" value="Unassembled WGS sequence"/>
</dbReference>
<dbReference type="CDD" id="cd15831">
    <property type="entry name" value="BTAD"/>
    <property type="match status" value="1"/>
</dbReference>
<dbReference type="SMART" id="SM00862">
    <property type="entry name" value="Trans_reg_C"/>
    <property type="match status" value="1"/>
</dbReference>
<accession>A0A7Y4L291</accession>
<evidence type="ECO:0000256" key="5">
    <source>
        <dbReference type="PROSITE-ProRule" id="PRU01091"/>
    </source>
</evidence>
<gene>
    <name evidence="7" type="ORF">HNR71_001956</name>
    <name evidence="8" type="ORF">HPO96_22480</name>
</gene>
<keyword evidence="4" id="KW-0804">Transcription</keyword>
<name>A0A7Y4L291_9ACTN</name>
<dbReference type="InterPro" id="IPR051677">
    <property type="entry name" value="AfsR-DnrI-RedD_regulator"/>
</dbReference>
<keyword evidence="9" id="KW-1185">Reference proteome</keyword>
<dbReference type="PROSITE" id="PS51755">
    <property type="entry name" value="OMPR_PHOB"/>
    <property type="match status" value="1"/>
</dbReference>
<comment type="similarity">
    <text evidence="1">Belongs to the AfsR/DnrI/RedD regulatory family.</text>
</comment>
<dbReference type="SUPFAM" id="SSF52540">
    <property type="entry name" value="P-loop containing nucleoside triphosphate hydrolases"/>
    <property type="match status" value="1"/>
</dbReference>
<dbReference type="Gene3D" id="3.40.50.300">
    <property type="entry name" value="P-loop containing nucleotide triphosphate hydrolases"/>
    <property type="match status" value="1"/>
</dbReference>
<dbReference type="InterPro" id="IPR016032">
    <property type="entry name" value="Sig_transdc_resp-reg_C-effctor"/>
</dbReference>
<dbReference type="InterPro" id="IPR011990">
    <property type="entry name" value="TPR-like_helical_dom_sf"/>
</dbReference>
<dbReference type="EMBL" id="JABJRC010000005">
    <property type="protein sequence ID" value="NOL43018.1"/>
    <property type="molecule type" value="Genomic_DNA"/>
</dbReference>
<reference evidence="8 9" key="1">
    <citation type="submission" date="2020-05" db="EMBL/GenBank/DDBJ databases">
        <title>Genome sequence of Kribbella sandramycini ATCC 39419.</title>
        <authorList>
            <person name="Maclea K.S."/>
            <person name="Fair J.L."/>
        </authorList>
    </citation>
    <scope>NUCLEOTIDE SEQUENCE [LARGE SCALE GENOMIC DNA]</scope>
    <source>
        <strain evidence="8 9">ATCC 39419</strain>
    </source>
</reference>
<dbReference type="InterPro" id="IPR036388">
    <property type="entry name" value="WH-like_DNA-bd_sf"/>
</dbReference>
<evidence type="ECO:0000259" key="6">
    <source>
        <dbReference type="PROSITE" id="PS51755"/>
    </source>
</evidence>
<dbReference type="RefSeq" id="WP_171675600.1">
    <property type="nucleotide sequence ID" value="NZ_BAAAGT010000010.1"/>
</dbReference>
<dbReference type="PANTHER" id="PTHR35807">
    <property type="entry name" value="TRANSCRIPTIONAL REGULATOR REDD-RELATED"/>
    <property type="match status" value="1"/>
</dbReference>
<dbReference type="PRINTS" id="PR00364">
    <property type="entry name" value="DISEASERSIST"/>
</dbReference>
<dbReference type="Gene3D" id="1.25.40.10">
    <property type="entry name" value="Tetratricopeptide repeat domain"/>
    <property type="match status" value="1"/>
</dbReference>
<dbReference type="Gene3D" id="1.10.10.10">
    <property type="entry name" value="Winged helix-like DNA-binding domain superfamily/Winged helix DNA-binding domain"/>
    <property type="match status" value="1"/>
</dbReference>
<evidence type="ECO:0000256" key="3">
    <source>
        <dbReference type="ARBA" id="ARBA00023125"/>
    </source>
</evidence>
<dbReference type="GO" id="GO:0003677">
    <property type="term" value="F:DNA binding"/>
    <property type="evidence" value="ECO:0007669"/>
    <property type="project" value="UniProtKB-UniRule"/>
</dbReference>
<evidence type="ECO:0000313" key="10">
    <source>
        <dbReference type="Proteomes" id="UP000553957"/>
    </source>
</evidence>
<evidence type="ECO:0000256" key="1">
    <source>
        <dbReference type="ARBA" id="ARBA00005820"/>
    </source>
</evidence>
<feature type="DNA-binding region" description="OmpR/PhoB-type" evidence="5">
    <location>
        <begin position="1"/>
        <end position="101"/>
    </location>
</feature>
<keyword evidence="2" id="KW-0805">Transcription regulation</keyword>
<evidence type="ECO:0000256" key="2">
    <source>
        <dbReference type="ARBA" id="ARBA00023015"/>
    </source>
</evidence>
<feature type="domain" description="OmpR/PhoB-type" evidence="6">
    <location>
        <begin position="1"/>
        <end position="101"/>
    </location>
</feature>
<proteinExistence type="inferred from homology"/>
<dbReference type="InterPro" id="IPR005158">
    <property type="entry name" value="BTAD"/>
</dbReference>
<comment type="caution">
    <text evidence="8">The sequence shown here is derived from an EMBL/GenBank/DDBJ whole genome shotgun (WGS) entry which is preliminary data.</text>
</comment>
<organism evidence="8 9">
    <name type="scientific">Kribbella sandramycini</name>
    <dbReference type="NCBI Taxonomy" id="60450"/>
    <lineage>
        <taxon>Bacteria</taxon>
        <taxon>Bacillati</taxon>
        <taxon>Actinomycetota</taxon>
        <taxon>Actinomycetes</taxon>
        <taxon>Propionibacteriales</taxon>
        <taxon>Kribbellaceae</taxon>
        <taxon>Kribbella</taxon>
    </lineage>
</organism>
<evidence type="ECO:0000313" key="9">
    <source>
        <dbReference type="Proteomes" id="UP000534306"/>
    </source>
</evidence>
<keyword evidence="3 5" id="KW-0238">DNA-binding</keyword>
<dbReference type="Pfam" id="PF03704">
    <property type="entry name" value="BTAD"/>
    <property type="match status" value="1"/>
</dbReference>
<dbReference type="SUPFAM" id="SSF48452">
    <property type="entry name" value="TPR-like"/>
    <property type="match status" value="1"/>
</dbReference>
<dbReference type="EMBL" id="JACHKF010000001">
    <property type="protein sequence ID" value="MBB6566319.1"/>
    <property type="molecule type" value="Genomic_DNA"/>
</dbReference>
<dbReference type="AlphaFoldDB" id="A0A7Y4L291"/>
<dbReference type="GO" id="GO:0000160">
    <property type="term" value="P:phosphorelay signal transduction system"/>
    <property type="evidence" value="ECO:0007669"/>
    <property type="project" value="InterPro"/>
</dbReference>
<reference evidence="7 10" key="2">
    <citation type="submission" date="2020-08" db="EMBL/GenBank/DDBJ databases">
        <title>Sequencing the genomes of 1000 actinobacteria strains.</title>
        <authorList>
            <person name="Klenk H.-P."/>
        </authorList>
    </citation>
    <scope>NUCLEOTIDE SEQUENCE [LARGE SCALE GENOMIC DNA]</scope>
    <source>
        <strain evidence="7 10">DSM 15626</strain>
    </source>
</reference>
<dbReference type="InterPro" id="IPR027417">
    <property type="entry name" value="P-loop_NTPase"/>
</dbReference>
<evidence type="ECO:0000256" key="4">
    <source>
        <dbReference type="ARBA" id="ARBA00023163"/>
    </source>
</evidence>
<dbReference type="InterPro" id="IPR001867">
    <property type="entry name" value="OmpR/PhoB-type_DNA-bd"/>
</dbReference>
<dbReference type="SUPFAM" id="SSF46894">
    <property type="entry name" value="C-terminal effector domain of the bipartite response regulators"/>
    <property type="match status" value="1"/>
</dbReference>
<sequence>MTLRVRLLGNLVVERDGEPVQVRGCRLRSLVAMLALAGGTAVPADTLIDRLWEGPLPENPRGSLHSCVARLRRTLGPKAVRADGRSYALTIEPAQVDVLEMLARFDAAGSEGTADVRRRSLAEGLRMWSEPFDGEYVEWLRREEAPRLLERYLGAVEAWTDLDLAAADPAPVCAMLPDLIARYPLRESLAARLMTAFLASGRRAEALATYDRLRRTLADELGVLPGDAVQQAYAAALDAEHPELERRTASGVPRQLPADLPRFVGRAALLRGIHWRADAGGGAVVLHGQAGIGKTSLAVHWANQERDRFTDGQVFVNLAGYDAGGPLDANDALAELLCGFGLPQQDLPASLDARSALWRTVTAERRLLILLDNARGPAQIRPLLPGGTSSFALITSRCRCDGLAASNGIPQLLVDPLGTIESLHLLQSAIRRRAMVPDGQLLRLSELCGGLPLALVLAAIWIGRQAGTTRELRPEPTMFDLLESSEDPATDLRAVLSGSYQALDEDSARVFRALVDPVDVSLSCLTAETGLSRPVVLRSLRRLGDLHLVLEPRPGRFALPGLVGAFAAELPCDPSVVRSTLPQASPSLPLR</sequence>
<evidence type="ECO:0000313" key="7">
    <source>
        <dbReference type="EMBL" id="MBB6566319.1"/>
    </source>
</evidence>